<feature type="transmembrane region" description="Helical" evidence="6">
    <location>
        <begin position="351"/>
        <end position="370"/>
    </location>
</feature>
<evidence type="ECO:0000256" key="6">
    <source>
        <dbReference type="SAM" id="Phobius"/>
    </source>
</evidence>
<dbReference type="PANTHER" id="PTHR23513:SF11">
    <property type="entry name" value="STAPHYLOFERRIN A TRANSPORTER"/>
    <property type="match status" value="1"/>
</dbReference>
<dbReference type="InterPro" id="IPR011701">
    <property type="entry name" value="MFS"/>
</dbReference>
<dbReference type="RefSeq" id="WP_035388351.1">
    <property type="nucleotide sequence ID" value="NZ_JQKF01000002.1"/>
</dbReference>
<dbReference type="OrthoDB" id="4528313at2"/>
<dbReference type="GO" id="GO:0022857">
    <property type="term" value="F:transmembrane transporter activity"/>
    <property type="evidence" value="ECO:0007669"/>
    <property type="project" value="InterPro"/>
</dbReference>
<proteinExistence type="predicted"/>
<reference evidence="8 9" key="1">
    <citation type="submission" date="2015-01" db="EMBL/GenBank/DDBJ databases">
        <title>Draft genome of the acidophilic iron oxidizer Ferrimicrobium acidiphilum strain T23.</title>
        <authorList>
            <person name="Poehlein A."/>
            <person name="Eisen S."/>
            <person name="Schloemann M."/>
            <person name="Johnson B.D."/>
            <person name="Daniel R."/>
            <person name="Muehling M."/>
        </authorList>
    </citation>
    <scope>NUCLEOTIDE SEQUENCE [LARGE SCALE GENOMIC DNA]</scope>
    <source>
        <strain evidence="8 9">T23</strain>
    </source>
</reference>
<keyword evidence="5 6" id="KW-0472">Membrane</keyword>
<feature type="transmembrane region" description="Helical" evidence="6">
    <location>
        <begin position="320"/>
        <end position="339"/>
    </location>
</feature>
<feature type="transmembrane region" description="Helical" evidence="6">
    <location>
        <begin position="179"/>
        <end position="196"/>
    </location>
</feature>
<accession>A0A0D8FYV5</accession>
<feature type="transmembrane region" description="Helical" evidence="6">
    <location>
        <begin position="233"/>
        <end position="253"/>
    </location>
</feature>
<feature type="domain" description="Major facilitator superfamily (MFS) profile" evidence="7">
    <location>
        <begin position="20"/>
        <end position="405"/>
    </location>
</feature>
<keyword evidence="9" id="KW-1185">Reference proteome</keyword>
<evidence type="ECO:0000259" key="7">
    <source>
        <dbReference type="PROSITE" id="PS50850"/>
    </source>
</evidence>
<evidence type="ECO:0000256" key="4">
    <source>
        <dbReference type="ARBA" id="ARBA00022989"/>
    </source>
</evidence>
<dbReference type="Gene3D" id="1.20.1250.20">
    <property type="entry name" value="MFS general substrate transporter like domains"/>
    <property type="match status" value="1"/>
</dbReference>
<dbReference type="Pfam" id="PF07690">
    <property type="entry name" value="MFS_1"/>
    <property type="match status" value="1"/>
</dbReference>
<gene>
    <name evidence="8" type="primary">entS</name>
    <name evidence="8" type="ORF">FEAC_03040</name>
</gene>
<feature type="transmembrane region" description="Helical" evidence="6">
    <location>
        <begin position="30"/>
        <end position="50"/>
    </location>
</feature>
<protein>
    <submittedName>
        <fullName evidence="8">Enterobactin exporter EntS</fullName>
    </submittedName>
</protein>
<feature type="transmembrane region" description="Helical" evidence="6">
    <location>
        <begin position="295"/>
        <end position="314"/>
    </location>
</feature>
<dbReference type="GeneID" id="78371649"/>
<feature type="transmembrane region" description="Helical" evidence="6">
    <location>
        <begin position="85"/>
        <end position="107"/>
    </location>
</feature>
<evidence type="ECO:0000256" key="3">
    <source>
        <dbReference type="ARBA" id="ARBA00022692"/>
    </source>
</evidence>
<dbReference type="PANTHER" id="PTHR23513">
    <property type="entry name" value="INTEGRAL MEMBRANE EFFLUX PROTEIN-RELATED"/>
    <property type="match status" value="1"/>
</dbReference>
<dbReference type="STRING" id="1121877.FEAC_03040"/>
<dbReference type="InterPro" id="IPR020846">
    <property type="entry name" value="MFS_dom"/>
</dbReference>
<evidence type="ECO:0000313" key="8">
    <source>
        <dbReference type="EMBL" id="KJE77932.1"/>
    </source>
</evidence>
<feature type="transmembrane region" description="Helical" evidence="6">
    <location>
        <begin position="154"/>
        <end position="173"/>
    </location>
</feature>
<dbReference type="Proteomes" id="UP000032336">
    <property type="component" value="Unassembled WGS sequence"/>
</dbReference>
<keyword evidence="4 6" id="KW-1133">Transmembrane helix</keyword>
<name>A0A0D8FYV5_9ACTN</name>
<sequence>MSEANHTTRSTTREILRDPVIQRLTIARSFVSLANGMLPVALSFTILELLHSATDLGLILGAETLTMVLAILFAGVLADRVPRKWLLVASDGLFGVSMLASGILAVFAIKQLLYYALAAVLIGFADALFVPAFEGWAQQVIPPDKRQQASAVRSVYRNLGSIAGPFLAALLVATISAPWALAVAGLFPLVGGVIFMKMPSGSNAKVLTTSLLSELRSGWGAFRSRTWIWTIDLQFAIWHVVIWAPLMVLGPVLAEHYYHGATSWALIWAGVGIGGVAGGVIAFKYHPRFPVRTGTIAMVALMPVMVLLAFHANIWLTSTAAILGGAGLEFFGALWSYSFQTHVPSNVISKVASFDFLASVGFLPIGLALAVPLSRLVSVEGVFLIGAGYLLISAFIVLLVPSVRQLPRTPPTDTSE</sequence>
<dbReference type="eggNOG" id="COG2814">
    <property type="taxonomic scope" value="Bacteria"/>
</dbReference>
<comment type="caution">
    <text evidence="8">The sequence shown here is derived from an EMBL/GenBank/DDBJ whole genome shotgun (WGS) entry which is preliminary data.</text>
</comment>
<feature type="transmembrane region" description="Helical" evidence="6">
    <location>
        <begin position="265"/>
        <end position="283"/>
    </location>
</feature>
<keyword evidence="3 6" id="KW-0812">Transmembrane</keyword>
<evidence type="ECO:0000256" key="1">
    <source>
        <dbReference type="ARBA" id="ARBA00004651"/>
    </source>
</evidence>
<feature type="transmembrane region" description="Helical" evidence="6">
    <location>
        <begin position="113"/>
        <end position="133"/>
    </location>
</feature>
<feature type="transmembrane region" description="Helical" evidence="6">
    <location>
        <begin position="382"/>
        <end position="400"/>
    </location>
</feature>
<dbReference type="InterPro" id="IPR036259">
    <property type="entry name" value="MFS_trans_sf"/>
</dbReference>
<organism evidence="8 9">
    <name type="scientific">Ferrimicrobium acidiphilum DSM 19497</name>
    <dbReference type="NCBI Taxonomy" id="1121877"/>
    <lineage>
        <taxon>Bacteria</taxon>
        <taxon>Bacillati</taxon>
        <taxon>Actinomycetota</taxon>
        <taxon>Acidimicrobiia</taxon>
        <taxon>Acidimicrobiales</taxon>
        <taxon>Acidimicrobiaceae</taxon>
        <taxon>Ferrimicrobium</taxon>
    </lineage>
</organism>
<evidence type="ECO:0000313" key="9">
    <source>
        <dbReference type="Proteomes" id="UP000032336"/>
    </source>
</evidence>
<dbReference type="EMBL" id="JXUW01000002">
    <property type="protein sequence ID" value="KJE77932.1"/>
    <property type="molecule type" value="Genomic_DNA"/>
</dbReference>
<evidence type="ECO:0000256" key="5">
    <source>
        <dbReference type="ARBA" id="ARBA00023136"/>
    </source>
</evidence>
<keyword evidence="2" id="KW-1003">Cell membrane</keyword>
<dbReference type="GO" id="GO:0005886">
    <property type="term" value="C:plasma membrane"/>
    <property type="evidence" value="ECO:0007669"/>
    <property type="project" value="UniProtKB-SubCell"/>
</dbReference>
<evidence type="ECO:0000256" key="2">
    <source>
        <dbReference type="ARBA" id="ARBA00022475"/>
    </source>
</evidence>
<dbReference type="SUPFAM" id="SSF103473">
    <property type="entry name" value="MFS general substrate transporter"/>
    <property type="match status" value="1"/>
</dbReference>
<dbReference type="PROSITE" id="PS50850">
    <property type="entry name" value="MFS"/>
    <property type="match status" value="1"/>
</dbReference>
<dbReference type="AlphaFoldDB" id="A0A0D8FYV5"/>
<feature type="transmembrane region" description="Helical" evidence="6">
    <location>
        <begin position="56"/>
        <end position="78"/>
    </location>
</feature>
<dbReference type="CDD" id="cd06173">
    <property type="entry name" value="MFS_MefA_like"/>
    <property type="match status" value="1"/>
</dbReference>
<comment type="subcellular location">
    <subcellularLocation>
        <location evidence="1">Cell membrane</location>
        <topology evidence="1">Multi-pass membrane protein</topology>
    </subcellularLocation>
</comment>